<proteinExistence type="predicted"/>
<name>A0A222WP13_9BACL</name>
<dbReference type="OrthoDB" id="8727830at2"/>
<reference evidence="1 2" key="1">
    <citation type="submission" date="2017-03" db="EMBL/GenBank/DDBJ databases">
        <title>Complete genome sequence of Paenibacillus Kribbensis producing bioflocculants.</title>
        <authorList>
            <person name="Lee H.-G."/>
            <person name="Oh H.-M."/>
        </authorList>
    </citation>
    <scope>NUCLEOTIDE SEQUENCE [LARGE SCALE GENOMIC DNA]</scope>
    <source>
        <strain evidence="1 2">AM49</strain>
    </source>
</reference>
<organism evidence="1 2">
    <name type="scientific">Paenibacillus kribbensis</name>
    <dbReference type="NCBI Taxonomy" id="172713"/>
    <lineage>
        <taxon>Bacteria</taxon>
        <taxon>Bacillati</taxon>
        <taxon>Bacillota</taxon>
        <taxon>Bacilli</taxon>
        <taxon>Bacillales</taxon>
        <taxon>Paenibacillaceae</taxon>
        <taxon>Paenibacillus</taxon>
    </lineage>
</organism>
<dbReference type="Proteomes" id="UP000214666">
    <property type="component" value="Chromosome"/>
</dbReference>
<dbReference type="EMBL" id="CP020028">
    <property type="protein sequence ID" value="ASR48209.1"/>
    <property type="molecule type" value="Genomic_DNA"/>
</dbReference>
<accession>A0A222WP13</accession>
<dbReference type="AlphaFoldDB" id="A0A222WP13"/>
<evidence type="ECO:0000313" key="1">
    <source>
        <dbReference type="EMBL" id="ASR48209.1"/>
    </source>
</evidence>
<sequence>MNDAKQCLTETVVLAQNVKAAPIYTDAKGTDFDGIRRVSLSLAKDIELVTRFAQADYRQEAAKRDGGHRRLRRT</sequence>
<dbReference type="KEGG" id="pkb:B4V02_16635"/>
<evidence type="ECO:0000313" key="2">
    <source>
        <dbReference type="Proteomes" id="UP000214666"/>
    </source>
</evidence>
<keyword evidence="2" id="KW-1185">Reference proteome</keyword>
<gene>
    <name evidence="1" type="ORF">B4V02_16635</name>
</gene>
<protein>
    <submittedName>
        <fullName evidence="1">Uncharacterized protein</fullName>
    </submittedName>
</protein>
<dbReference type="RefSeq" id="WP_094155640.1">
    <property type="nucleotide sequence ID" value="NZ_CP020028.1"/>
</dbReference>